<reference evidence="1 2" key="1">
    <citation type="journal article" date="2013" name="Genome Announc.">
        <title>Complete Genome Sequence of Burkholderia sp. Strain RPE64, Bacterial Symbiont of the Bean Bug Riptortus pedestris.</title>
        <authorList>
            <person name="Shibata T.F."/>
            <person name="Maeda T."/>
            <person name="Nikoh N."/>
            <person name="Yamaguchi K."/>
            <person name="Oshima K."/>
            <person name="Hattori M."/>
            <person name="Nishiyama T."/>
            <person name="Hasebe M."/>
            <person name="Fukatsu T."/>
            <person name="Kikuchi Y."/>
            <person name="Shigenobu S."/>
        </authorList>
    </citation>
    <scope>NUCLEOTIDE SEQUENCE [LARGE SCALE GENOMIC DNA]</scope>
</reference>
<organism evidence="1 2">
    <name type="scientific">Caballeronia insecticola</name>
    <dbReference type="NCBI Taxonomy" id="758793"/>
    <lineage>
        <taxon>Bacteria</taxon>
        <taxon>Pseudomonadati</taxon>
        <taxon>Pseudomonadota</taxon>
        <taxon>Betaproteobacteria</taxon>
        <taxon>Burkholderiales</taxon>
        <taxon>Burkholderiaceae</taxon>
        <taxon>Caballeronia</taxon>
    </lineage>
</organism>
<dbReference type="KEGG" id="buo:BRPE64_CCDS04090"/>
<protein>
    <submittedName>
        <fullName evidence="1">Uncharacterized protein</fullName>
    </submittedName>
</protein>
<accession>R4X3L8</accession>
<dbReference type="Proteomes" id="UP000013966">
    <property type="component" value="Chromosome 3"/>
</dbReference>
<dbReference type="AlphaFoldDB" id="R4X3L8"/>
<dbReference type="EMBL" id="AP013060">
    <property type="protein sequence ID" value="BAN26492.1"/>
    <property type="molecule type" value="Genomic_DNA"/>
</dbReference>
<reference evidence="1 2" key="2">
    <citation type="journal article" date="2018" name="Int. J. Syst. Evol. Microbiol.">
        <title>Burkholderia insecticola sp. nov., a gut symbiotic bacterium of the bean bug Riptortus pedestris.</title>
        <authorList>
            <person name="Takeshita K."/>
            <person name="Tamaki H."/>
            <person name="Ohbayashi T."/>
            <person name="Meng X.-Y."/>
            <person name="Sone T."/>
            <person name="Mitani Y."/>
            <person name="Peeters C."/>
            <person name="Kikuchi Y."/>
            <person name="Vandamme P."/>
        </authorList>
    </citation>
    <scope>NUCLEOTIDE SEQUENCE [LARGE SCALE GENOMIC DNA]</scope>
    <source>
        <strain evidence="1">RPE64</strain>
    </source>
</reference>
<gene>
    <name evidence="1" type="ORF">BRPE64_CCDS04090</name>
</gene>
<keyword evidence="2" id="KW-1185">Reference proteome</keyword>
<sequence>MKLMERRCSNEPNWHVRFRGLEGEIGVFATVAFVSFIETAYSLKGLSSAREIKRPKKVMRQQVAYAVLSMHGMCRATFNKIFIRR</sequence>
<evidence type="ECO:0000313" key="2">
    <source>
        <dbReference type="Proteomes" id="UP000013966"/>
    </source>
</evidence>
<proteinExistence type="predicted"/>
<dbReference type="HOGENOM" id="CLU_2506332_0_0_4"/>
<name>R4X3L8_9BURK</name>
<evidence type="ECO:0000313" key="1">
    <source>
        <dbReference type="EMBL" id="BAN26492.1"/>
    </source>
</evidence>